<sequence length="42" mass="4929">MLLLQPAIFFCQIITCFCCFKTIFEALIVYHRRPKDLSSSCK</sequence>
<reference evidence="2" key="1">
    <citation type="journal article" date="2011" name="Environ. Microbiol.">
        <title>Time-series analyses of Monterey Bay coastal microbial picoplankton using a 'genome proxy' microarray.</title>
        <authorList>
            <person name="Rich V.I."/>
            <person name="Pham V.D."/>
            <person name="Eppley J."/>
            <person name="Shi Y."/>
            <person name="DeLong E.F."/>
        </authorList>
    </citation>
    <scope>NUCLEOTIDE SEQUENCE</scope>
</reference>
<name>E0XTB4_9PROT</name>
<evidence type="ECO:0000313" key="2">
    <source>
        <dbReference type="EMBL" id="ADI17655.1"/>
    </source>
</evidence>
<keyword evidence="1" id="KW-0472">Membrane</keyword>
<protein>
    <submittedName>
        <fullName evidence="2">Uncharacterized protein</fullName>
    </submittedName>
</protein>
<organism evidence="2">
    <name type="scientific">uncultured alpha proteobacterium HF0130_20P23</name>
    <dbReference type="NCBI Taxonomy" id="710809"/>
    <lineage>
        <taxon>Bacteria</taxon>
        <taxon>Pseudomonadati</taxon>
        <taxon>Pseudomonadota</taxon>
        <taxon>Alphaproteobacteria</taxon>
        <taxon>environmental samples</taxon>
    </lineage>
</organism>
<feature type="transmembrane region" description="Helical" evidence="1">
    <location>
        <begin position="6"/>
        <end position="30"/>
    </location>
</feature>
<accession>E0XTB4</accession>
<keyword evidence="1" id="KW-0812">Transmembrane</keyword>
<dbReference type="EMBL" id="GU474870">
    <property type="protein sequence ID" value="ADI17655.1"/>
    <property type="molecule type" value="Genomic_DNA"/>
</dbReference>
<keyword evidence="1" id="KW-1133">Transmembrane helix</keyword>
<evidence type="ECO:0000256" key="1">
    <source>
        <dbReference type="SAM" id="Phobius"/>
    </source>
</evidence>
<proteinExistence type="predicted"/>
<dbReference type="AlphaFoldDB" id="E0XTB4"/>